<feature type="chain" id="PRO_5020385314" evidence="1">
    <location>
        <begin position="30"/>
        <end position="350"/>
    </location>
</feature>
<proteinExistence type="predicted"/>
<sequence length="350" mass="39175">MNRTIRSFVLQCATSFLLLLSLHVFLTDASPTARTAEATDETLFKRARAKYPLFASTYDGRVEKGQYLMELLPVGNEEAATRNGGASIISPFQNPDDVARWGWRTRFTWYPWAESSDGGDILLPGYGTRLEDAFADKAYPIKEEEIGVYHSIHNETFQTSWLRFGWQTKQPSEGSYKNVANPYSGAFIYDVNYSPTHEIAKAKELKKKKPETKVGDVPDLDTLSDIAYFQWTDACAYKGKSPKDLKVIFRSGIEYKPTFDIAIEALKEKNHKRVPGWNERAVFPMTSRQGQAILGSTHGSGTAWMLIQHKDGLGVKTITEVAVWGSGGGFEFTKGPKGVALNMRFTIKDA</sequence>
<accession>A0A4R8TG96</accession>
<reference evidence="2 3" key="1">
    <citation type="submission" date="2018-11" db="EMBL/GenBank/DDBJ databases">
        <title>Genome sequence and assembly of Colletotrichum sidae.</title>
        <authorList>
            <person name="Gan P."/>
            <person name="Shirasu K."/>
        </authorList>
    </citation>
    <scope>NUCLEOTIDE SEQUENCE [LARGE SCALE GENOMIC DNA]</scope>
    <source>
        <strain evidence="2 3">CBS 518.97</strain>
    </source>
</reference>
<gene>
    <name evidence="2" type="ORF">C8034_v000352</name>
</gene>
<evidence type="ECO:0000313" key="2">
    <source>
        <dbReference type="EMBL" id="TEA17103.1"/>
    </source>
</evidence>
<dbReference type="EMBL" id="QAPF01000094">
    <property type="protein sequence ID" value="TEA17103.1"/>
    <property type="molecule type" value="Genomic_DNA"/>
</dbReference>
<dbReference type="AlphaFoldDB" id="A0A4R8TG96"/>
<keyword evidence="1" id="KW-0732">Signal</keyword>
<feature type="signal peptide" evidence="1">
    <location>
        <begin position="1"/>
        <end position="29"/>
    </location>
</feature>
<evidence type="ECO:0000313" key="3">
    <source>
        <dbReference type="Proteomes" id="UP000295604"/>
    </source>
</evidence>
<dbReference type="Proteomes" id="UP000295604">
    <property type="component" value="Unassembled WGS sequence"/>
</dbReference>
<comment type="caution">
    <text evidence="2">The sequence shown here is derived from an EMBL/GenBank/DDBJ whole genome shotgun (WGS) entry which is preliminary data.</text>
</comment>
<keyword evidence="3" id="KW-1185">Reference proteome</keyword>
<name>A0A4R8TG96_9PEZI</name>
<protein>
    <submittedName>
        <fullName evidence="2">Uncharacterized protein</fullName>
    </submittedName>
</protein>
<organism evidence="2 3">
    <name type="scientific">Colletotrichum sidae</name>
    <dbReference type="NCBI Taxonomy" id="1347389"/>
    <lineage>
        <taxon>Eukaryota</taxon>
        <taxon>Fungi</taxon>
        <taxon>Dikarya</taxon>
        <taxon>Ascomycota</taxon>
        <taxon>Pezizomycotina</taxon>
        <taxon>Sordariomycetes</taxon>
        <taxon>Hypocreomycetidae</taxon>
        <taxon>Glomerellales</taxon>
        <taxon>Glomerellaceae</taxon>
        <taxon>Colletotrichum</taxon>
        <taxon>Colletotrichum orbiculare species complex</taxon>
    </lineage>
</organism>
<evidence type="ECO:0000256" key="1">
    <source>
        <dbReference type="SAM" id="SignalP"/>
    </source>
</evidence>